<dbReference type="PATRIC" id="fig|768679.9.peg.798"/>
<dbReference type="STRING" id="768679.TTX_0788"/>
<keyword evidence="3" id="KW-0418">Kinase</keyword>
<sequence length="398" mass="42405">MIVDVILSAIDLKRAVQRKAPRLGRVRAVAIGKGAIAMVQGLAEVSDIEDGIAVSPIEGPVPKSVKLYVADHPTPSHRSFKAGEAVLDYVSSLSRGERVVFLVSGGASSLAEVPLIPEDDFLITWGLLLRSGLDIHQMNAIRKRISAIKGGKLGAMAVARGAYVYNLIASDVPCDDPSDVGSGPAVPDSSTAEEALTSLKIAGLWERMPITARTAIEEALRGKDTPKEFRHEALVIAKNLDVLTEIQRVTGGRIVTSCLVGEARELGRYAAYLARETGTPLLLGGEPTVTVRGGGRGGRTTEFALSFILASRRYAVFAMATDGLDGNTGVAGVWADPGLLGELVKRGDVSSYFAENNTLEPFAETGRVVRTGPTGSNLNIVFYIDEWSRMKPLLEPRS</sequence>
<dbReference type="KEGG" id="ttn:TTX_0788"/>
<dbReference type="eggNOG" id="arCOG04170">
    <property type="taxonomic scope" value="Archaea"/>
</dbReference>
<dbReference type="OrthoDB" id="10741at2157"/>
<dbReference type="Gene3D" id="3.40.1480.10">
    <property type="entry name" value="MOFRL domain"/>
    <property type="match status" value="1"/>
</dbReference>
<name>G4RPE9_THETK</name>
<feature type="domain" description="MOFRL-associated" evidence="2">
    <location>
        <begin position="20"/>
        <end position="216"/>
    </location>
</feature>
<dbReference type="Pfam" id="PF05161">
    <property type="entry name" value="MOFRL"/>
    <property type="match status" value="1"/>
</dbReference>
<dbReference type="HOGENOM" id="CLU_032279_1_1_2"/>
<dbReference type="InterPro" id="IPR007835">
    <property type="entry name" value="MOFRL"/>
</dbReference>
<dbReference type="Gene3D" id="3.40.50.10180">
    <property type="entry name" value="Glycerate kinase, MOFRL-like N-terminal domain"/>
    <property type="match status" value="1"/>
</dbReference>
<accession>G4RPE9</accession>
<dbReference type="SUPFAM" id="SSF82544">
    <property type="entry name" value="GckA/TtuD-like"/>
    <property type="match status" value="1"/>
</dbReference>
<dbReference type="Proteomes" id="UP000002654">
    <property type="component" value="Chromosome"/>
</dbReference>
<evidence type="ECO:0000259" key="2">
    <source>
        <dbReference type="Pfam" id="PF13660"/>
    </source>
</evidence>
<proteinExistence type="predicted"/>
<dbReference type="PaxDb" id="768679-TTX_0788"/>
<dbReference type="InterPro" id="IPR038614">
    <property type="entry name" value="GK_N_sf"/>
</dbReference>
<dbReference type="EC" id="2.7.1.31" evidence="3"/>
<dbReference type="PANTHER" id="PTHR12227:SF0">
    <property type="entry name" value="GLYCERATE KINASE"/>
    <property type="match status" value="1"/>
</dbReference>
<dbReference type="EMBL" id="FN869859">
    <property type="protein sequence ID" value="CCC81444.1"/>
    <property type="molecule type" value="Genomic_DNA"/>
</dbReference>
<dbReference type="InterPro" id="IPR039760">
    <property type="entry name" value="MOFRL_protein"/>
</dbReference>
<dbReference type="Pfam" id="PF13660">
    <property type="entry name" value="DUF4147"/>
    <property type="match status" value="1"/>
</dbReference>
<dbReference type="InterPro" id="IPR025286">
    <property type="entry name" value="MOFRL_assoc_dom"/>
</dbReference>
<feature type="domain" description="MOFRL" evidence="1">
    <location>
        <begin position="281"/>
        <end position="379"/>
    </location>
</feature>
<keyword evidence="3" id="KW-0808">Transferase</keyword>
<dbReference type="PANTHER" id="PTHR12227">
    <property type="entry name" value="GLYCERATE KINASE"/>
    <property type="match status" value="1"/>
</dbReference>
<dbReference type="GO" id="GO:0008887">
    <property type="term" value="F:glycerate kinase activity"/>
    <property type="evidence" value="ECO:0007669"/>
    <property type="project" value="UniProtKB-EC"/>
</dbReference>
<evidence type="ECO:0000259" key="1">
    <source>
        <dbReference type="Pfam" id="PF05161"/>
    </source>
</evidence>
<evidence type="ECO:0000313" key="4">
    <source>
        <dbReference type="Proteomes" id="UP000002654"/>
    </source>
</evidence>
<dbReference type="GeneID" id="11261681"/>
<protein>
    <submittedName>
        <fullName evidence="3">Glycerate kinase</fullName>
        <ecNumber evidence="3">2.7.1.31</ecNumber>
    </submittedName>
</protein>
<evidence type="ECO:0000313" key="3">
    <source>
        <dbReference type="EMBL" id="CCC81444.1"/>
    </source>
</evidence>
<dbReference type="InterPro" id="IPR037035">
    <property type="entry name" value="GK-like_C_sf"/>
</dbReference>
<dbReference type="RefSeq" id="WP_014126700.1">
    <property type="nucleotide sequence ID" value="NC_016070.1"/>
</dbReference>
<reference evidence="3 4" key="1">
    <citation type="journal article" date="2011" name="PLoS ONE">
        <title>The complete genome sequence of Thermoproteus tenax: a physiologically versatile member of the Crenarchaeota.</title>
        <authorList>
            <person name="Siebers B."/>
            <person name="Zaparty M."/>
            <person name="Raddatz G."/>
            <person name="Tjaden B."/>
            <person name="Albers S.V."/>
            <person name="Bell S.D."/>
            <person name="Blombach F."/>
            <person name="Kletzin A."/>
            <person name="Kyrpides N."/>
            <person name="Lanz C."/>
            <person name="Plagens A."/>
            <person name="Rampp M."/>
            <person name="Rosinus A."/>
            <person name="von Jan M."/>
            <person name="Makarova K.S."/>
            <person name="Klenk H.P."/>
            <person name="Schuster S.C."/>
            <person name="Hensel R."/>
        </authorList>
    </citation>
    <scope>NUCLEOTIDE SEQUENCE [LARGE SCALE GENOMIC DNA]</scope>
    <source>
        <strain evidence="4">ATCC 35583 / DSM 2078 / JCM 9277 / NBRC 100435 / Kra 1</strain>
    </source>
</reference>
<gene>
    <name evidence="3" type="primary">garK</name>
    <name evidence="3" type="ordered locus">TTX_0788</name>
</gene>
<organism evidence="3 4">
    <name type="scientific">Thermoproteus tenax (strain ATCC 35583 / DSM 2078 / JCM 9277 / NBRC 100435 / Kra 1)</name>
    <dbReference type="NCBI Taxonomy" id="768679"/>
    <lineage>
        <taxon>Archaea</taxon>
        <taxon>Thermoproteota</taxon>
        <taxon>Thermoprotei</taxon>
        <taxon>Thermoproteales</taxon>
        <taxon>Thermoproteaceae</taxon>
        <taxon>Thermoproteus</taxon>
    </lineage>
</organism>
<dbReference type="GO" id="GO:0005737">
    <property type="term" value="C:cytoplasm"/>
    <property type="evidence" value="ECO:0007669"/>
    <property type="project" value="TreeGrafter"/>
</dbReference>
<keyword evidence="4" id="KW-1185">Reference proteome</keyword>
<dbReference type="AlphaFoldDB" id="G4RPE9"/>